<dbReference type="PROSITE" id="PS00392">
    <property type="entry name" value="DDC_GAD_HDC_YDC"/>
    <property type="match status" value="1"/>
</dbReference>
<dbReference type="GO" id="GO:0005737">
    <property type="term" value="C:cytoplasm"/>
    <property type="evidence" value="ECO:0007669"/>
    <property type="project" value="TreeGrafter"/>
</dbReference>
<comment type="cofactor">
    <cofactor evidence="1 5 6">
        <name>pyridoxal 5'-phosphate</name>
        <dbReference type="ChEBI" id="CHEBI:597326"/>
    </cofactor>
</comment>
<dbReference type="GO" id="GO:0019752">
    <property type="term" value="P:carboxylic acid metabolic process"/>
    <property type="evidence" value="ECO:0007669"/>
    <property type="project" value="InterPro"/>
</dbReference>
<dbReference type="Proteomes" id="UP001378592">
    <property type="component" value="Unassembled WGS sequence"/>
</dbReference>
<dbReference type="PANTHER" id="PTHR11999">
    <property type="entry name" value="GROUP II PYRIDOXAL-5-PHOSPHATE DECARBOXYLASE"/>
    <property type="match status" value="1"/>
</dbReference>
<dbReference type="PANTHER" id="PTHR11999:SF60">
    <property type="entry name" value="3,4-DIHYDROXYPHENYLACETALDEHYDE SYNTHASE"/>
    <property type="match status" value="1"/>
</dbReference>
<evidence type="ECO:0000313" key="8">
    <source>
        <dbReference type="Proteomes" id="UP001378592"/>
    </source>
</evidence>
<dbReference type="Gene3D" id="3.40.640.10">
    <property type="entry name" value="Type I PLP-dependent aspartate aminotransferase-like (Major domain)"/>
    <property type="match status" value="1"/>
</dbReference>
<evidence type="ECO:0000313" key="7">
    <source>
        <dbReference type="EMBL" id="KAK7873607.1"/>
    </source>
</evidence>
<dbReference type="InterPro" id="IPR015421">
    <property type="entry name" value="PyrdxlP-dep_Trfase_major"/>
</dbReference>
<protein>
    <recommendedName>
        <fullName evidence="9">Aromatic-L-amino-acid decarboxylase</fullName>
    </recommendedName>
</protein>
<dbReference type="InterPro" id="IPR021115">
    <property type="entry name" value="Pyridoxal-P_BS"/>
</dbReference>
<dbReference type="GO" id="GO:0030170">
    <property type="term" value="F:pyridoxal phosphate binding"/>
    <property type="evidence" value="ECO:0007669"/>
    <property type="project" value="InterPro"/>
</dbReference>
<dbReference type="GO" id="GO:0004058">
    <property type="term" value="F:aromatic-L-amino-acid decarboxylase activity"/>
    <property type="evidence" value="ECO:0007669"/>
    <property type="project" value="TreeGrafter"/>
</dbReference>
<name>A0AAN9W6P9_9ORTH</name>
<dbReference type="InterPro" id="IPR015422">
    <property type="entry name" value="PyrdxlP-dep_Trfase_small"/>
</dbReference>
<dbReference type="FunFam" id="3.40.640.10:FF:000025">
    <property type="entry name" value="Histidine decarboxylase"/>
    <property type="match status" value="1"/>
</dbReference>
<comment type="caution">
    <text evidence="7">The sequence shown here is derived from an EMBL/GenBank/DDBJ whole genome shotgun (WGS) entry which is preliminary data.</text>
</comment>
<dbReference type="GO" id="GO:0006584">
    <property type="term" value="P:catecholamine metabolic process"/>
    <property type="evidence" value="ECO:0007669"/>
    <property type="project" value="TreeGrafter"/>
</dbReference>
<dbReference type="FunFam" id="1.20.1340.10:FF:000001">
    <property type="entry name" value="Histidine decarboxylase"/>
    <property type="match status" value="1"/>
</dbReference>
<evidence type="ECO:0000256" key="6">
    <source>
        <dbReference type="RuleBase" id="RU000382"/>
    </source>
</evidence>
<organism evidence="7 8">
    <name type="scientific">Gryllus longicercus</name>
    <dbReference type="NCBI Taxonomy" id="2509291"/>
    <lineage>
        <taxon>Eukaryota</taxon>
        <taxon>Metazoa</taxon>
        <taxon>Ecdysozoa</taxon>
        <taxon>Arthropoda</taxon>
        <taxon>Hexapoda</taxon>
        <taxon>Insecta</taxon>
        <taxon>Pterygota</taxon>
        <taxon>Neoptera</taxon>
        <taxon>Polyneoptera</taxon>
        <taxon>Orthoptera</taxon>
        <taxon>Ensifera</taxon>
        <taxon>Gryllidea</taxon>
        <taxon>Grylloidea</taxon>
        <taxon>Gryllidae</taxon>
        <taxon>Gryllinae</taxon>
        <taxon>Gryllus</taxon>
    </lineage>
</organism>
<feature type="modified residue" description="N6-(pyridoxal phosphate)lysine" evidence="5">
    <location>
        <position position="303"/>
    </location>
</feature>
<dbReference type="PRINTS" id="PR00800">
    <property type="entry name" value="YHDCRBOXLASE"/>
</dbReference>
<evidence type="ECO:0008006" key="9">
    <source>
        <dbReference type="Google" id="ProtNLM"/>
    </source>
</evidence>
<evidence type="ECO:0000256" key="5">
    <source>
        <dbReference type="PIRSR" id="PIRSR602129-50"/>
    </source>
</evidence>
<evidence type="ECO:0000256" key="2">
    <source>
        <dbReference type="ARBA" id="ARBA00009533"/>
    </source>
</evidence>
<dbReference type="Gene3D" id="1.20.1340.10">
    <property type="entry name" value="dopa decarboxylase, N-terminal domain"/>
    <property type="match status" value="1"/>
</dbReference>
<evidence type="ECO:0000256" key="3">
    <source>
        <dbReference type="ARBA" id="ARBA00022898"/>
    </source>
</evidence>
<dbReference type="Gene3D" id="3.90.1150.10">
    <property type="entry name" value="Aspartate Aminotransferase, domain 1"/>
    <property type="match status" value="1"/>
</dbReference>
<evidence type="ECO:0000256" key="1">
    <source>
        <dbReference type="ARBA" id="ARBA00001933"/>
    </source>
</evidence>
<reference evidence="7 8" key="1">
    <citation type="submission" date="2024-03" db="EMBL/GenBank/DDBJ databases">
        <title>The genome assembly and annotation of the cricket Gryllus longicercus Weissman &amp; Gray.</title>
        <authorList>
            <person name="Szrajer S."/>
            <person name="Gray D."/>
            <person name="Ylla G."/>
        </authorList>
    </citation>
    <scope>NUCLEOTIDE SEQUENCE [LARGE SCALE GENOMIC DNA]</scope>
    <source>
        <strain evidence="7">DAG 2021-001</strain>
        <tissue evidence="7">Whole body minus gut</tissue>
    </source>
</reference>
<evidence type="ECO:0000256" key="4">
    <source>
        <dbReference type="ARBA" id="ARBA00023239"/>
    </source>
</evidence>
<accession>A0AAN9W6P9</accession>
<sequence length="558" mass="60865">MDAREFIDFAGAAAEYIADYLTSVRDRRVLPAVEPGYLRDLLPEAAPERPEHWRHVLADVERVIMPGMTHWQSPRFHAYYPTGSSFAAMVGEMLSAGLGCIGFSWAASPVATELETHMMDWLARLLALPEHFLNAAPGPGGGVLQGSASEATLVALLAAKERTVRRLLEEQPEQDAALLKTRLVAYTCDQANSSVEKAGLLASLPMRLLPSDAQGRLRADVLQRAVDEDRANGLLPCFVVATLGSTPTCAFDPLPELGQLCQRERLWLHVDAAYAGTALLCPEYRHIAEGAELADSFCVNPHKWMLINFDCSAMWVRDSHQLVEAFTVDRIYLAHHKQGLAPDYRNWQIPLGRRFRALKLWLVLRLHGAEGLRAHVRHQVALARHFEALARAHAAVHVATVALGLVCFRLQGPEALTEELLAALRTRGRIYVVAGAAEGRLVIRFCICSRLTRAADVDFAWEEIRQQAEAVLRAHGLANGVANDDTAAHVNGEVNRLTKGIVNGVTVTNGFTKSDANGAAHGFATSDSDADGAESEIPMVADMVTSQPPLPSAECKAV</sequence>
<dbReference type="InterPro" id="IPR002129">
    <property type="entry name" value="PyrdxlP-dep_de-COase"/>
</dbReference>
<keyword evidence="3 5" id="KW-0663">Pyridoxal phosphate</keyword>
<dbReference type="AlphaFoldDB" id="A0AAN9W6P9"/>
<dbReference type="InterPro" id="IPR015424">
    <property type="entry name" value="PyrdxlP-dep_Trfase"/>
</dbReference>
<proteinExistence type="inferred from homology"/>
<comment type="similarity">
    <text evidence="2 6">Belongs to the group II decarboxylase family.</text>
</comment>
<dbReference type="InterPro" id="IPR010977">
    <property type="entry name" value="Aromatic_deC"/>
</dbReference>
<dbReference type="SUPFAM" id="SSF53383">
    <property type="entry name" value="PLP-dependent transferases"/>
    <property type="match status" value="1"/>
</dbReference>
<keyword evidence="8" id="KW-1185">Reference proteome</keyword>
<gene>
    <name evidence="7" type="ORF">R5R35_009297</name>
</gene>
<dbReference type="EMBL" id="JAZDUA010000011">
    <property type="protein sequence ID" value="KAK7873607.1"/>
    <property type="molecule type" value="Genomic_DNA"/>
</dbReference>
<dbReference type="Pfam" id="PF00282">
    <property type="entry name" value="Pyridoxal_deC"/>
    <property type="match status" value="1"/>
</dbReference>
<keyword evidence="4 6" id="KW-0456">Lyase</keyword>
<dbReference type="GO" id="GO:0006520">
    <property type="term" value="P:amino acid metabolic process"/>
    <property type="evidence" value="ECO:0007669"/>
    <property type="project" value="InterPro"/>
</dbReference>
<dbReference type="CDD" id="cd06450">
    <property type="entry name" value="DOPA_deC_like"/>
    <property type="match status" value="1"/>
</dbReference>